<dbReference type="InterPro" id="IPR016064">
    <property type="entry name" value="NAD/diacylglycerol_kinase_sf"/>
</dbReference>
<dbReference type="EMBL" id="CYZR01000001">
    <property type="protein sequence ID" value="CUN50849.1"/>
    <property type="molecule type" value="Genomic_DNA"/>
</dbReference>
<evidence type="ECO:0000256" key="6">
    <source>
        <dbReference type="ARBA" id="ARBA00023027"/>
    </source>
</evidence>
<feature type="binding site" evidence="8">
    <location>
        <position position="145"/>
    </location>
    <ligand>
        <name>NAD(+)</name>
        <dbReference type="ChEBI" id="CHEBI:57540"/>
    </ligand>
</feature>
<name>A0ABP2ASP0_SARVE</name>
<organism evidence="9 10">
    <name type="scientific">Sarcina ventriculi</name>
    <name type="common">Clostridium ventriculi</name>
    <dbReference type="NCBI Taxonomy" id="1267"/>
    <lineage>
        <taxon>Bacteria</taxon>
        <taxon>Bacillati</taxon>
        <taxon>Bacillota</taxon>
        <taxon>Clostridia</taxon>
        <taxon>Eubacteriales</taxon>
        <taxon>Clostridiaceae</taxon>
        <taxon>Sarcina</taxon>
    </lineage>
</organism>
<feature type="binding site" evidence="8">
    <location>
        <position position="172"/>
    </location>
    <ligand>
        <name>NAD(+)</name>
        <dbReference type="ChEBI" id="CHEBI:57540"/>
    </ligand>
</feature>
<dbReference type="Pfam" id="PF01513">
    <property type="entry name" value="NAD_kinase"/>
    <property type="match status" value="1"/>
</dbReference>
<keyword evidence="6 8" id="KW-0520">NAD</keyword>
<evidence type="ECO:0000256" key="1">
    <source>
        <dbReference type="ARBA" id="ARBA00022679"/>
    </source>
</evidence>
<accession>A0ABP2ASP0</accession>
<comment type="caution">
    <text evidence="9">The sequence shown here is derived from an EMBL/GenBank/DDBJ whole genome shotgun (WGS) entry which is preliminary data.</text>
</comment>
<comment type="catalytic activity">
    <reaction evidence="7 8">
        <text>NAD(+) + ATP = ADP + NADP(+) + H(+)</text>
        <dbReference type="Rhea" id="RHEA:18629"/>
        <dbReference type="ChEBI" id="CHEBI:15378"/>
        <dbReference type="ChEBI" id="CHEBI:30616"/>
        <dbReference type="ChEBI" id="CHEBI:57540"/>
        <dbReference type="ChEBI" id="CHEBI:58349"/>
        <dbReference type="ChEBI" id="CHEBI:456216"/>
        <dbReference type="EC" id="2.7.1.23"/>
    </reaction>
</comment>
<evidence type="ECO:0000256" key="2">
    <source>
        <dbReference type="ARBA" id="ARBA00022741"/>
    </source>
</evidence>
<dbReference type="Pfam" id="PF20143">
    <property type="entry name" value="NAD_kinase_C"/>
    <property type="match status" value="1"/>
</dbReference>
<dbReference type="Gene3D" id="3.40.50.10330">
    <property type="entry name" value="Probable inorganic polyphosphate/atp-NAD kinase, domain 1"/>
    <property type="match status" value="1"/>
</dbReference>
<dbReference type="InterPro" id="IPR002504">
    <property type="entry name" value="NADK"/>
</dbReference>
<keyword evidence="2 8" id="KW-0547">Nucleotide-binding</keyword>
<comment type="subcellular location">
    <subcellularLocation>
        <location evidence="8">Cytoplasm</location>
    </subcellularLocation>
</comment>
<protein>
    <recommendedName>
        <fullName evidence="8">NAD kinase</fullName>
        <ecNumber evidence="8">2.7.1.23</ecNumber>
    </recommendedName>
    <alternativeName>
        <fullName evidence="8">ATP-dependent NAD kinase</fullName>
    </alternativeName>
</protein>
<keyword evidence="3 8" id="KW-0418">Kinase</keyword>
<keyword evidence="4 8" id="KW-0067">ATP-binding</keyword>
<keyword evidence="1 8" id="KW-0808">Transferase</keyword>
<evidence type="ECO:0000256" key="4">
    <source>
        <dbReference type="ARBA" id="ARBA00022840"/>
    </source>
</evidence>
<feature type="binding site" evidence="8">
    <location>
        <position position="162"/>
    </location>
    <ligand>
        <name>NAD(+)</name>
        <dbReference type="ChEBI" id="CHEBI:57540"/>
    </ligand>
</feature>
<comment type="cofactor">
    <cofactor evidence="8">
        <name>a divalent metal cation</name>
        <dbReference type="ChEBI" id="CHEBI:60240"/>
    </cofactor>
</comment>
<dbReference type="InterPro" id="IPR017437">
    <property type="entry name" value="ATP-NAD_kinase_PpnK-typ_C"/>
</dbReference>
<dbReference type="SUPFAM" id="SSF111331">
    <property type="entry name" value="NAD kinase/diacylglycerol kinase-like"/>
    <property type="match status" value="1"/>
</dbReference>
<dbReference type="HAMAP" id="MF_00361">
    <property type="entry name" value="NAD_kinase"/>
    <property type="match status" value="1"/>
</dbReference>
<evidence type="ECO:0000313" key="9">
    <source>
        <dbReference type="EMBL" id="CUN50849.1"/>
    </source>
</evidence>
<evidence type="ECO:0000256" key="8">
    <source>
        <dbReference type="HAMAP-Rule" id="MF_00361"/>
    </source>
</evidence>
<feature type="binding site" evidence="8">
    <location>
        <begin position="134"/>
        <end position="135"/>
    </location>
    <ligand>
        <name>NAD(+)</name>
        <dbReference type="ChEBI" id="CHEBI:57540"/>
    </ligand>
</feature>
<feature type="binding site" evidence="8">
    <location>
        <position position="234"/>
    </location>
    <ligand>
        <name>NAD(+)</name>
        <dbReference type="ChEBI" id="CHEBI:57540"/>
    </ligand>
</feature>
<comment type="caution">
    <text evidence="8">Lacks conserved residue(s) required for the propagation of feature annotation.</text>
</comment>
<feature type="binding site" evidence="8">
    <location>
        <begin position="175"/>
        <end position="180"/>
    </location>
    <ligand>
        <name>NAD(+)</name>
        <dbReference type="ChEBI" id="CHEBI:57540"/>
    </ligand>
</feature>
<dbReference type="GO" id="GO:0003951">
    <property type="term" value="F:NAD+ kinase activity"/>
    <property type="evidence" value="ECO:0007669"/>
    <property type="project" value="UniProtKB-EC"/>
</dbReference>
<feature type="binding site" evidence="8">
    <location>
        <position position="164"/>
    </location>
    <ligand>
        <name>NAD(+)</name>
        <dbReference type="ChEBI" id="CHEBI:57540"/>
    </ligand>
</feature>
<sequence>MNNIGIIINRIKDENGIILNHVETLVEKILNPKNITIIDHFLDEAKQKYKSIDLLIVLGGDGTLLGVARRFSKFIDAPILGVNIGNLGFLSSIEINELEIALKAIKNKEYKVENRMMLECFIDGLEEKGFRFLNDVVLARGTLSRIAEYRVYINNDFYTSFKGDGIIVSTPVGSTAYSLSAGGPLITPDLEIIAIVPICAHTPSTKPIIISGSSNISIIPYFDDEEIFITIDGQKSFKLVKDNIVNIKKCSDSFKVIVFQKNNYFNMLRKKIFRTAKEREGE</sequence>
<evidence type="ECO:0000256" key="3">
    <source>
        <dbReference type="ARBA" id="ARBA00022777"/>
    </source>
</evidence>
<evidence type="ECO:0000256" key="5">
    <source>
        <dbReference type="ARBA" id="ARBA00022857"/>
    </source>
</evidence>
<evidence type="ECO:0000313" key="10">
    <source>
        <dbReference type="Proteomes" id="UP000095488"/>
    </source>
</evidence>
<dbReference type="PANTHER" id="PTHR20275">
    <property type="entry name" value="NAD KINASE"/>
    <property type="match status" value="1"/>
</dbReference>
<dbReference type="EC" id="2.7.1.23" evidence="8"/>
<comment type="similarity">
    <text evidence="8">Belongs to the NAD kinase family.</text>
</comment>
<keyword evidence="10" id="KW-1185">Reference proteome</keyword>
<keyword evidence="5 8" id="KW-0521">NADP</keyword>
<feature type="active site" description="Proton acceptor" evidence="8">
    <location>
        <position position="61"/>
    </location>
</feature>
<proteinExistence type="inferred from homology"/>
<reference evidence="9 10" key="1">
    <citation type="submission" date="2015-09" db="EMBL/GenBank/DDBJ databases">
        <authorList>
            <consortium name="Pathogen Informatics"/>
            <person name="Wu L."/>
            <person name="Ma J."/>
        </authorList>
    </citation>
    <scope>NUCLEOTIDE SEQUENCE [LARGE SCALE GENOMIC DNA]</scope>
    <source>
        <strain evidence="9 10">2789STDY5834858</strain>
    </source>
</reference>
<dbReference type="Gene3D" id="2.60.200.30">
    <property type="entry name" value="Probable inorganic polyphosphate/atp-NAD kinase, domain 2"/>
    <property type="match status" value="1"/>
</dbReference>
<evidence type="ECO:0000256" key="7">
    <source>
        <dbReference type="ARBA" id="ARBA00047925"/>
    </source>
</evidence>
<keyword evidence="8" id="KW-0963">Cytoplasm</keyword>
<dbReference type="PANTHER" id="PTHR20275:SF0">
    <property type="entry name" value="NAD KINASE"/>
    <property type="match status" value="1"/>
</dbReference>
<feature type="binding site" evidence="8">
    <location>
        <begin position="61"/>
        <end position="62"/>
    </location>
    <ligand>
        <name>NAD(+)</name>
        <dbReference type="ChEBI" id="CHEBI:57540"/>
    </ligand>
</feature>
<dbReference type="Proteomes" id="UP000095488">
    <property type="component" value="Unassembled WGS sequence"/>
</dbReference>
<dbReference type="RefSeq" id="WP_055257261.1">
    <property type="nucleotide sequence ID" value="NZ_BCMV01000062.1"/>
</dbReference>
<gene>
    <name evidence="9" type="primary">ppnK</name>
    <name evidence="8" type="synonym">nadK</name>
    <name evidence="9" type="ORF">ERS852473_00372</name>
</gene>
<dbReference type="InterPro" id="IPR017438">
    <property type="entry name" value="ATP-NAD_kinase_N"/>
</dbReference>
<comment type="function">
    <text evidence="8">Involved in the regulation of the intracellular balance of NAD and NADP, and is a key enzyme in the biosynthesis of NADP. Catalyzes specifically the phosphorylation on 2'-hydroxyl of the adenosine moiety of NAD to yield NADP.</text>
</comment>